<dbReference type="OrthoDB" id="3686984at2"/>
<dbReference type="EMBL" id="JMQI01000011">
    <property type="protein sequence ID" value="KDN23306.1"/>
    <property type="molecule type" value="Genomic_DNA"/>
</dbReference>
<dbReference type="STRING" id="287986.DV20_06200"/>
<accession>A0A066U768</accession>
<dbReference type="Proteomes" id="UP000027345">
    <property type="component" value="Unassembled WGS sequence"/>
</dbReference>
<gene>
    <name evidence="1" type="ORF">DV20_06200</name>
</gene>
<dbReference type="AlphaFoldDB" id="A0A066U768"/>
<protein>
    <submittedName>
        <fullName evidence="1">Uncharacterized protein</fullName>
    </submittedName>
</protein>
<name>A0A066U768_9PSEU</name>
<sequence>MNQLMIFLDAIRDHLDSHQLPPAASVDVNVWSSPITVQLDVDGLPEVSRALLVWSQTLEDVSARLWRLVDGRWVHLSITGRTPCGIPVLVFGVVRFEPSTFPDLPAGAKQDMPVYPLRGWSTPGEVAA</sequence>
<evidence type="ECO:0000313" key="2">
    <source>
        <dbReference type="Proteomes" id="UP000027345"/>
    </source>
</evidence>
<keyword evidence="2" id="KW-1185">Reference proteome</keyword>
<proteinExistence type="predicted"/>
<comment type="caution">
    <text evidence="1">The sequence shown here is derived from an EMBL/GenBank/DDBJ whole genome shotgun (WGS) entry which is preliminary data.</text>
</comment>
<dbReference type="eggNOG" id="ENOG5033VSJ">
    <property type="taxonomic scope" value="Bacteria"/>
</dbReference>
<organism evidence="1 2">
    <name type="scientific">Amycolatopsis rifamycinica</name>
    <dbReference type="NCBI Taxonomy" id="287986"/>
    <lineage>
        <taxon>Bacteria</taxon>
        <taxon>Bacillati</taxon>
        <taxon>Actinomycetota</taxon>
        <taxon>Actinomycetes</taxon>
        <taxon>Pseudonocardiales</taxon>
        <taxon>Pseudonocardiaceae</taxon>
        <taxon>Amycolatopsis</taxon>
    </lineage>
</organism>
<evidence type="ECO:0000313" key="1">
    <source>
        <dbReference type="EMBL" id="KDN23306.1"/>
    </source>
</evidence>
<reference evidence="1 2" key="1">
    <citation type="submission" date="2014-05" db="EMBL/GenBank/DDBJ databases">
        <title>Draft genome sequence of Amycolatopsis rifamycinica DSM 46095.</title>
        <authorList>
            <person name="Lal R."/>
            <person name="Saxena A."/>
            <person name="Kumari R."/>
            <person name="Mukherjee U."/>
            <person name="Singh P."/>
            <person name="Sangwan N."/>
            <person name="Mahato N.K."/>
        </authorList>
    </citation>
    <scope>NUCLEOTIDE SEQUENCE [LARGE SCALE GENOMIC DNA]</scope>
    <source>
        <strain evidence="1 2">DSM 46095</strain>
    </source>
</reference>
<dbReference type="RefSeq" id="WP_043777058.1">
    <property type="nucleotide sequence ID" value="NZ_JMQI01000011.1"/>
</dbReference>